<proteinExistence type="predicted"/>
<evidence type="ECO:0000256" key="1">
    <source>
        <dbReference type="SAM" id="Phobius"/>
    </source>
</evidence>
<sequence>MTESETFRSVKLRSKCSGHFFSDGRSLRTLRSDIDSTPPPTSSSASEKEFRKYAGYAALALFAGAATYLSFPFPENAKYKKAQIFRYAQDLHTVSNWRSRLGTSINRRL</sequence>
<keyword evidence="1" id="KW-1133">Transmembrane helix</keyword>
<organism evidence="2 3">
    <name type="scientific">Brassica carinata</name>
    <name type="common">Ethiopian mustard</name>
    <name type="synonym">Abyssinian cabbage</name>
    <dbReference type="NCBI Taxonomy" id="52824"/>
    <lineage>
        <taxon>Eukaryota</taxon>
        <taxon>Viridiplantae</taxon>
        <taxon>Streptophyta</taxon>
        <taxon>Embryophyta</taxon>
        <taxon>Tracheophyta</taxon>
        <taxon>Spermatophyta</taxon>
        <taxon>Magnoliopsida</taxon>
        <taxon>eudicotyledons</taxon>
        <taxon>Gunneridae</taxon>
        <taxon>Pentapetalae</taxon>
        <taxon>rosids</taxon>
        <taxon>malvids</taxon>
        <taxon>Brassicales</taxon>
        <taxon>Brassicaceae</taxon>
        <taxon>Brassiceae</taxon>
        <taxon>Brassica</taxon>
    </lineage>
</organism>
<keyword evidence="1" id="KW-0472">Membrane</keyword>
<reference evidence="2 3" key="1">
    <citation type="submission" date="2020-02" db="EMBL/GenBank/DDBJ databases">
        <authorList>
            <person name="Ma Q."/>
            <person name="Huang Y."/>
            <person name="Song X."/>
            <person name="Pei D."/>
        </authorList>
    </citation>
    <scope>NUCLEOTIDE SEQUENCE [LARGE SCALE GENOMIC DNA]</scope>
    <source>
        <strain evidence="2">Sxm20200214</strain>
        <tissue evidence="2">Leaf</tissue>
    </source>
</reference>
<comment type="caution">
    <text evidence="2">The sequence shown here is derived from an EMBL/GenBank/DDBJ whole genome shotgun (WGS) entry which is preliminary data.</text>
</comment>
<feature type="transmembrane region" description="Helical" evidence="1">
    <location>
        <begin position="53"/>
        <end position="71"/>
    </location>
</feature>
<evidence type="ECO:0000313" key="3">
    <source>
        <dbReference type="Proteomes" id="UP000886595"/>
    </source>
</evidence>
<gene>
    <name evidence="2" type="ORF">Bca52824_010682</name>
</gene>
<dbReference type="AlphaFoldDB" id="A0A8X8B7V6"/>
<dbReference type="Proteomes" id="UP000886595">
    <property type="component" value="Unassembled WGS sequence"/>
</dbReference>
<accession>A0A8X8B7V6</accession>
<keyword evidence="3" id="KW-1185">Reference proteome</keyword>
<keyword evidence="1" id="KW-0812">Transmembrane</keyword>
<name>A0A8X8B7V6_BRACI</name>
<protein>
    <submittedName>
        <fullName evidence="2">Uncharacterized protein</fullName>
    </submittedName>
</protein>
<evidence type="ECO:0000313" key="2">
    <source>
        <dbReference type="EMBL" id="KAG2327954.1"/>
    </source>
</evidence>
<dbReference type="EMBL" id="JAAMPC010000002">
    <property type="protein sequence ID" value="KAG2327954.1"/>
    <property type="molecule type" value="Genomic_DNA"/>
</dbReference>